<sequence length="431" mass="45722">MAVDTILLAFLGTLLLLYAIGVPIAIALGATSVFVMLLPIGPSFNPGIISNQLLHGLNSFVMLAVPFYLMLGRLMNRTGMTENVFEFANSLVGQFRSGIAQVNILASLIFSGMSGLAVADAAGLGRVEYTSMREYDYDKSTAIGVTGTSSIIGPIIPPSVPIILFAVLAQESIGSLFLAGIIPGVLLALFLSLFVYAVVLKNGPGKTGSFDFGECYRSFVSALPALAIPIFIIAGITTGMFTPTEAGALAVLYTLLLGFVNGDLTPGSMVKEFRGGMVETFAILFIIGIAMLYGLVALQLGIPTLLAETVLATTTNQTAVLFLFVGLFLLLGTFMSITATIMIMTPIVMPVIQQVGIDPIHFGIVMILTLMLGVVTPPLGSVLFVLEKVTDATLKEVMKAVIPYYIPILLVVLLIVFFPDLTTWIPYNLAG</sequence>
<reference evidence="9 10" key="1">
    <citation type="journal article" date="2019" name="Int. J. Syst. Evol. Microbiol.">
        <title>The Global Catalogue of Microorganisms (GCM) 10K type strain sequencing project: providing services to taxonomists for standard genome sequencing and annotation.</title>
        <authorList>
            <consortium name="The Broad Institute Genomics Platform"/>
            <consortium name="The Broad Institute Genome Sequencing Center for Infectious Disease"/>
            <person name="Wu L."/>
            <person name="Ma J."/>
        </authorList>
    </citation>
    <scope>NUCLEOTIDE SEQUENCE [LARGE SCALE GENOMIC DNA]</scope>
    <source>
        <strain evidence="9 10">JCM 19585</strain>
    </source>
</reference>
<proteinExistence type="predicted"/>
<keyword evidence="4 7" id="KW-0812">Transmembrane</keyword>
<feature type="transmembrane region" description="Helical" evidence="7">
    <location>
        <begin position="246"/>
        <end position="262"/>
    </location>
</feature>
<dbReference type="InterPro" id="IPR010656">
    <property type="entry name" value="DctM"/>
</dbReference>
<dbReference type="PANTHER" id="PTHR33362">
    <property type="entry name" value="SIALIC ACID TRAP TRANSPORTER PERMEASE PROTEIN SIAT-RELATED"/>
    <property type="match status" value="1"/>
</dbReference>
<keyword evidence="3" id="KW-0997">Cell inner membrane</keyword>
<feature type="transmembrane region" description="Helical" evidence="7">
    <location>
        <begin position="176"/>
        <end position="199"/>
    </location>
</feature>
<feature type="transmembrane region" description="Helical" evidence="7">
    <location>
        <begin position="219"/>
        <end position="239"/>
    </location>
</feature>
<feature type="transmembrane region" description="Helical" evidence="7">
    <location>
        <begin position="397"/>
        <end position="418"/>
    </location>
</feature>
<evidence type="ECO:0000256" key="1">
    <source>
        <dbReference type="ARBA" id="ARBA00004429"/>
    </source>
</evidence>
<evidence type="ECO:0000256" key="6">
    <source>
        <dbReference type="ARBA" id="ARBA00023136"/>
    </source>
</evidence>
<name>A0A830EXG0_9EURY</name>
<evidence type="ECO:0000313" key="10">
    <source>
        <dbReference type="Proteomes" id="UP000628840"/>
    </source>
</evidence>
<evidence type="ECO:0000256" key="4">
    <source>
        <dbReference type="ARBA" id="ARBA00022692"/>
    </source>
</evidence>
<feature type="transmembrane region" description="Helical" evidence="7">
    <location>
        <begin position="360"/>
        <end position="385"/>
    </location>
</feature>
<dbReference type="AlphaFoldDB" id="A0A830EXG0"/>
<gene>
    <name evidence="9" type="ORF">GCM10009037_23440</name>
</gene>
<evidence type="ECO:0000313" key="9">
    <source>
        <dbReference type="EMBL" id="GGL39053.1"/>
    </source>
</evidence>
<evidence type="ECO:0000256" key="5">
    <source>
        <dbReference type="ARBA" id="ARBA00022989"/>
    </source>
</evidence>
<dbReference type="RefSeq" id="WP_188883927.1">
    <property type="nucleotide sequence ID" value="NZ_BMPF01000003.1"/>
</dbReference>
<dbReference type="Pfam" id="PF06808">
    <property type="entry name" value="DctM"/>
    <property type="match status" value="1"/>
</dbReference>
<dbReference type="Proteomes" id="UP000628840">
    <property type="component" value="Unassembled WGS sequence"/>
</dbReference>
<evidence type="ECO:0000256" key="2">
    <source>
        <dbReference type="ARBA" id="ARBA00022475"/>
    </source>
</evidence>
<comment type="caution">
    <text evidence="9">The sequence shown here is derived from an EMBL/GenBank/DDBJ whole genome shotgun (WGS) entry which is preliminary data.</text>
</comment>
<evidence type="ECO:0000256" key="7">
    <source>
        <dbReference type="SAM" id="Phobius"/>
    </source>
</evidence>
<feature type="transmembrane region" description="Helical" evidence="7">
    <location>
        <begin position="282"/>
        <end position="307"/>
    </location>
</feature>
<feature type="transmembrane region" description="Helical" evidence="7">
    <location>
        <begin position="102"/>
        <end position="122"/>
    </location>
</feature>
<feature type="transmembrane region" description="Helical" evidence="7">
    <location>
        <begin position="319"/>
        <end position="348"/>
    </location>
</feature>
<dbReference type="NCBIfam" id="TIGR00786">
    <property type="entry name" value="dctM"/>
    <property type="match status" value="1"/>
</dbReference>
<evidence type="ECO:0000259" key="8">
    <source>
        <dbReference type="Pfam" id="PF06808"/>
    </source>
</evidence>
<comment type="subcellular location">
    <subcellularLocation>
        <location evidence="1">Cell inner membrane</location>
        <topology evidence="1">Multi-pass membrane protein</topology>
    </subcellularLocation>
</comment>
<keyword evidence="2" id="KW-1003">Cell membrane</keyword>
<dbReference type="PIRSF" id="PIRSF006066">
    <property type="entry name" value="HI0050"/>
    <property type="match status" value="1"/>
</dbReference>
<dbReference type="OrthoDB" id="200143at2157"/>
<keyword evidence="6 7" id="KW-0472">Membrane</keyword>
<feature type="domain" description="TRAP C4-dicarboxylate transport system permease DctM subunit" evidence="8">
    <location>
        <begin position="11"/>
        <end position="420"/>
    </location>
</feature>
<feature type="transmembrane region" description="Helical" evidence="7">
    <location>
        <begin position="142"/>
        <end position="169"/>
    </location>
</feature>
<evidence type="ECO:0000256" key="3">
    <source>
        <dbReference type="ARBA" id="ARBA00022519"/>
    </source>
</evidence>
<dbReference type="EMBL" id="BMPF01000003">
    <property type="protein sequence ID" value="GGL39053.1"/>
    <property type="molecule type" value="Genomic_DNA"/>
</dbReference>
<organism evidence="9 10">
    <name type="scientific">Halarchaeum grantii</name>
    <dbReference type="NCBI Taxonomy" id="1193105"/>
    <lineage>
        <taxon>Archaea</taxon>
        <taxon>Methanobacteriati</taxon>
        <taxon>Methanobacteriota</taxon>
        <taxon>Stenosarchaea group</taxon>
        <taxon>Halobacteria</taxon>
        <taxon>Halobacteriales</taxon>
        <taxon>Halobacteriaceae</taxon>
    </lineage>
</organism>
<keyword evidence="5 7" id="KW-1133">Transmembrane helix</keyword>
<dbReference type="InterPro" id="IPR004681">
    <property type="entry name" value="TRAP_DctM"/>
</dbReference>
<keyword evidence="10" id="KW-1185">Reference proteome</keyword>
<dbReference type="GO" id="GO:0022857">
    <property type="term" value="F:transmembrane transporter activity"/>
    <property type="evidence" value="ECO:0007669"/>
    <property type="project" value="TreeGrafter"/>
</dbReference>
<dbReference type="GO" id="GO:0005886">
    <property type="term" value="C:plasma membrane"/>
    <property type="evidence" value="ECO:0007669"/>
    <property type="project" value="UniProtKB-SubCell"/>
</dbReference>
<feature type="transmembrane region" description="Helical" evidence="7">
    <location>
        <begin position="53"/>
        <end position="71"/>
    </location>
</feature>
<accession>A0A830EXG0</accession>
<dbReference type="PANTHER" id="PTHR33362:SF3">
    <property type="entry name" value="SIALIC ACID TRAP TRANSPORTER PERMEASE PROTEIN SIAT"/>
    <property type="match status" value="1"/>
</dbReference>
<protein>
    <submittedName>
        <fullName evidence="9">Permease</fullName>
    </submittedName>
</protein>